<dbReference type="InterPro" id="IPR050155">
    <property type="entry name" value="HAD-like_hydrolase_sf"/>
</dbReference>
<evidence type="ECO:0000256" key="11">
    <source>
        <dbReference type="ARBA" id="ARBA00023277"/>
    </source>
</evidence>
<comment type="pathway">
    <text evidence="3 13">Organic acid metabolism; glycolate biosynthesis; glycolate from 2-phosphoglycolate: step 1/1.</text>
</comment>
<dbReference type="GO" id="GO:0046872">
    <property type="term" value="F:metal ion binding"/>
    <property type="evidence" value="ECO:0007669"/>
    <property type="project" value="UniProtKB-KW"/>
</dbReference>
<evidence type="ECO:0000256" key="6">
    <source>
        <dbReference type="ARBA" id="ARBA00013078"/>
    </source>
</evidence>
<keyword evidence="9 13" id="KW-0378">Hydrolase</keyword>
<dbReference type="GO" id="GO:0046295">
    <property type="term" value="P:glycolate biosynthetic process"/>
    <property type="evidence" value="ECO:0007669"/>
    <property type="project" value="UniProtKB-UniRule"/>
</dbReference>
<evidence type="ECO:0000256" key="9">
    <source>
        <dbReference type="ARBA" id="ARBA00022801"/>
    </source>
</evidence>
<keyword evidence="15" id="KW-1185">Reference proteome</keyword>
<feature type="binding site" evidence="13">
    <location>
        <position position="11"/>
    </location>
    <ligand>
        <name>Mg(2+)</name>
        <dbReference type="ChEBI" id="CHEBI:18420"/>
    </ligand>
</feature>
<dbReference type="CDD" id="cd16417">
    <property type="entry name" value="HAD_PGPase"/>
    <property type="match status" value="1"/>
</dbReference>
<gene>
    <name evidence="14" type="ORF">H8K47_13200</name>
</gene>
<dbReference type="PANTHER" id="PTHR43434">
    <property type="entry name" value="PHOSPHOGLYCOLATE PHOSPHATASE"/>
    <property type="match status" value="1"/>
</dbReference>
<comment type="cofactor">
    <cofactor evidence="2 13">
        <name>Mg(2+)</name>
        <dbReference type="ChEBI" id="CHEBI:18420"/>
    </cofactor>
</comment>
<proteinExistence type="inferred from homology"/>
<sequence>MFTDIRAVIIDLDGTMVDTAPDFLLAVNRMREDLGLSAITLAEIKRMVGKGSEHLIRQVLATDFDEAGVQQHFDVALAGYQHHYAQINGLHSELYPDVMNGLQAMQALGLKLACVTNKPLVFAQVLLQMKGLAPYFSLTYGGDSFAHKKPHPLPLLSVCQQFGLPPAQVLAIGDSSNDAIAARAAGCPVLTVPYGYNHGEPVQNIQSDGIVETLLSAAKLLTTPTTT</sequence>
<dbReference type="NCBIfam" id="TIGR01449">
    <property type="entry name" value="PGP_bact"/>
    <property type="match status" value="1"/>
</dbReference>
<evidence type="ECO:0000256" key="1">
    <source>
        <dbReference type="ARBA" id="ARBA00000830"/>
    </source>
</evidence>
<dbReference type="InterPro" id="IPR023214">
    <property type="entry name" value="HAD_sf"/>
</dbReference>
<keyword evidence="8 13" id="KW-0479">Metal-binding</keyword>
<dbReference type="EMBL" id="JACOGG010000014">
    <property type="protein sequence ID" value="MBC3936323.1"/>
    <property type="molecule type" value="Genomic_DNA"/>
</dbReference>
<dbReference type="SFLD" id="SFLDS00003">
    <property type="entry name" value="Haloacid_Dehalogenase"/>
    <property type="match status" value="1"/>
</dbReference>
<dbReference type="GO" id="GO:0008967">
    <property type="term" value="F:phosphoglycolate phosphatase activity"/>
    <property type="evidence" value="ECO:0007669"/>
    <property type="project" value="UniProtKB-UniRule"/>
</dbReference>
<evidence type="ECO:0000256" key="3">
    <source>
        <dbReference type="ARBA" id="ARBA00004818"/>
    </source>
</evidence>
<dbReference type="HAMAP" id="MF_00495">
    <property type="entry name" value="GPH_hydrolase_bact"/>
    <property type="match status" value="1"/>
</dbReference>
<accession>A0A923I1Z6</accession>
<dbReference type="InterPro" id="IPR023198">
    <property type="entry name" value="PGP-like_dom2"/>
</dbReference>
<evidence type="ECO:0000256" key="2">
    <source>
        <dbReference type="ARBA" id="ARBA00001946"/>
    </source>
</evidence>
<protein>
    <recommendedName>
        <fullName evidence="6 13">Phosphoglycolate phosphatase</fullName>
        <shortName evidence="13">PGP</shortName>
        <shortName evidence="13">PGPase</shortName>
        <ecNumber evidence="6 13">3.1.3.18</ecNumber>
    </recommendedName>
</protein>
<comment type="caution">
    <text evidence="14">The sequence shown here is derived from an EMBL/GenBank/DDBJ whole genome shotgun (WGS) entry which is preliminary data.</text>
</comment>
<dbReference type="GO" id="GO:0005829">
    <property type="term" value="C:cytosol"/>
    <property type="evidence" value="ECO:0007669"/>
    <property type="project" value="TreeGrafter"/>
</dbReference>
<dbReference type="PANTHER" id="PTHR43434:SF1">
    <property type="entry name" value="PHOSPHOGLYCOLATE PHOSPHATASE"/>
    <property type="match status" value="1"/>
</dbReference>
<feature type="binding site" evidence="13">
    <location>
        <position position="174"/>
    </location>
    <ligand>
        <name>Mg(2+)</name>
        <dbReference type="ChEBI" id="CHEBI:18420"/>
    </ligand>
</feature>
<comment type="subunit">
    <text evidence="5">Homotrimer.</text>
</comment>
<evidence type="ECO:0000256" key="5">
    <source>
        <dbReference type="ARBA" id="ARBA00011233"/>
    </source>
</evidence>
<keyword evidence="10 13" id="KW-0460">Magnesium</keyword>
<dbReference type="Proteomes" id="UP000612361">
    <property type="component" value="Unassembled WGS sequence"/>
</dbReference>
<evidence type="ECO:0000256" key="10">
    <source>
        <dbReference type="ARBA" id="ARBA00022842"/>
    </source>
</evidence>
<dbReference type="InterPro" id="IPR036412">
    <property type="entry name" value="HAD-like_sf"/>
</dbReference>
<dbReference type="InterPro" id="IPR037512">
    <property type="entry name" value="PGPase_prok"/>
</dbReference>
<evidence type="ECO:0000256" key="12">
    <source>
        <dbReference type="ARBA" id="ARBA00059247"/>
    </source>
</evidence>
<evidence type="ECO:0000256" key="13">
    <source>
        <dbReference type="HAMAP-Rule" id="MF_00495"/>
    </source>
</evidence>
<comment type="similarity">
    <text evidence="4 13">Belongs to the HAD-like hydrolase superfamily. CbbY/CbbZ/Gph/YieH family.</text>
</comment>
<comment type="catalytic activity">
    <reaction evidence="1 13">
        <text>2-phosphoglycolate + H2O = glycolate + phosphate</text>
        <dbReference type="Rhea" id="RHEA:14369"/>
        <dbReference type="ChEBI" id="CHEBI:15377"/>
        <dbReference type="ChEBI" id="CHEBI:29805"/>
        <dbReference type="ChEBI" id="CHEBI:43474"/>
        <dbReference type="ChEBI" id="CHEBI:58033"/>
        <dbReference type="EC" id="3.1.3.18"/>
    </reaction>
</comment>
<dbReference type="AlphaFoldDB" id="A0A923I1Z6"/>
<evidence type="ECO:0000256" key="4">
    <source>
        <dbReference type="ARBA" id="ARBA00006171"/>
    </source>
</evidence>
<dbReference type="EC" id="3.1.3.18" evidence="6 13"/>
<organism evidence="14 15">
    <name type="scientific">Undibacterium rugosum</name>
    <dbReference type="NCBI Taxonomy" id="2762291"/>
    <lineage>
        <taxon>Bacteria</taxon>
        <taxon>Pseudomonadati</taxon>
        <taxon>Pseudomonadota</taxon>
        <taxon>Betaproteobacteria</taxon>
        <taxon>Burkholderiales</taxon>
        <taxon>Oxalobacteraceae</taxon>
        <taxon>Undibacterium</taxon>
    </lineage>
</organism>
<dbReference type="FunFam" id="3.40.50.1000:FF:000022">
    <property type="entry name" value="Phosphoglycolate phosphatase"/>
    <property type="match status" value="1"/>
</dbReference>
<keyword evidence="11 13" id="KW-0119">Carbohydrate metabolism</keyword>
<dbReference type="RefSeq" id="WP_186881883.1">
    <property type="nucleotide sequence ID" value="NZ_JACOGG010000014.1"/>
</dbReference>
<keyword evidence="7" id="KW-0113">Calvin cycle</keyword>
<feature type="binding site" evidence="13">
    <location>
        <position position="13"/>
    </location>
    <ligand>
        <name>Mg(2+)</name>
        <dbReference type="ChEBI" id="CHEBI:18420"/>
    </ligand>
</feature>
<comment type="function">
    <text evidence="12 13">Specifically catalyzes the dephosphorylation of 2-phosphoglycolate. Is involved in the dissimilation of the intracellular 2-phosphoglycolate formed during the DNA repair of 3'-phosphoglycolate ends, a major class of DNA lesions induced by oxidative stress.</text>
</comment>
<reference evidence="14" key="1">
    <citation type="submission" date="2020-08" db="EMBL/GenBank/DDBJ databases">
        <title>Novel species isolated from subtropical streams in China.</title>
        <authorList>
            <person name="Lu H."/>
        </authorList>
    </citation>
    <scope>NUCLEOTIDE SEQUENCE</scope>
    <source>
        <strain evidence="14">CY7W</strain>
    </source>
</reference>
<evidence type="ECO:0000313" key="14">
    <source>
        <dbReference type="EMBL" id="MBC3936323.1"/>
    </source>
</evidence>
<dbReference type="Pfam" id="PF00702">
    <property type="entry name" value="Hydrolase"/>
    <property type="match status" value="1"/>
</dbReference>
<dbReference type="GO" id="GO:0006281">
    <property type="term" value="P:DNA repair"/>
    <property type="evidence" value="ECO:0007669"/>
    <property type="project" value="TreeGrafter"/>
</dbReference>
<evidence type="ECO:0000256" key="7">
    <source>
        <dbReference type="ARBA" id="ARBA00022567"/>
    </source>
</evidence>
<dbReference type="Gene3D" id="1.10.150.240">
    <property type="entry name" value="Putative phosphatase, domain 2"/>
    <property type="match status" value="1"/>
</dbReference>
<dbReference type="GO" id="GO:0019253">
    <property type="term" value="P:reductive pentose-phosphate cycle"/>
    <property type="evidence" value="ECO:0007669"/>
    <property type="project" value="UniProtKB-KW"/>
</dbReference>
<dbReference type="SFLD" id="SFLDG01129">
    <property type="entry name" value="C1.5:_HAD__Beta-PGM__Phosphata"/>
    <property type="match status" value="1"/>
</dbReference>
<dbReference type="NCBIfam" id="TIGR01549">
    <property type="entry name" value="HAD-SF-IA-v1"/>
    <property type="match status" value="1"/>
</dbReference>
<feature type="active site" description="Nucleophile" evidence="13">
    <location>
        <position position="11"/>
    </location>
</feature>
<dbReference type="Gene3D" id="3.40.50.1000">
    <property type="entry name" value="HAD superfamily/HAD-like"/>
    <property type="match status" value="1"/>
</dbReference>
<dbReference type="InterPro" id="IPR006439">
    <property type="entry name" value="HAD-SF_hydro_IA"/>
</dbReference>
<dbReference type="SUPFAM" id="SSF56784">
    <property type="entry name" value="HAD-like"/>
    <property type="match status" value="1"/>
</dbReference>
<name>A0A923I1Z6_9BURK</name>
<evidence type="ECO:0000313" key="15">
    <source>
        <dbReference type="Proteomes" id="UP000612361"/>
    </source>
</evidence>
<evidence type="ECO:0000256" key="8">
    <source>
        <dbReference type="ARBA" id="ARBA00022723"/>
    </source>
</evidence>
<dbReference type="SFLD" id="SFLDG01135">
    <property type="entry name" value="C1.5.6:_HAD__Beta-PGM__Phospha"/>
    <property type="match status" value="1"/>
</dbReference>
<dbReference type="NCBIfam" id="NF009695">
    <property type="entry name" value="PRK13222.1-2"/>
    <property type="match status" value="1"/>
</dbReference>